<comment type="similarity">
    <text evidence="8">Belongs to the two pore domain potassium channel (TC 1.A.1.8) family.</text>
</comment>
<evidence type="ECO:0000256" key="6">
    <source>
        <dbReference type="ARBA" id="ARBA00023136"/>
    </source>
</evidence>
<feature type="transmembrane region" description="Helical" evidence="10">
    <location>
        <begin position="427"/>
        <end position="449"/>
    </location>
</feature>
<protein>
    <recommendedName>
        <fullName evidence="11">Potassium channel domain-containing protein</fullName>
    </recommendedName>
</protein>
<feature type="transmembrane region" description="Helical" evidence="10">
    <location>
        <begin position="140"/>
        <end position="164"/>
    </location>
</feature>
<sequence>MPFVSSVNRTQSTTSSPSVPKRREFPTRPRLKIPLPHVAHQLHFPTMAHHHHHPAAPRGPYASPAGLPKYIHGQTPTTVPLTPTSHTGIPTIVYPSDKPHDGFVLTQLKDLQNWTKSGLSIGEKCVLWLYGKVSSWSKRWFTHIFLCLILLAYTVVGAFLFISIEGNVKIVQQDIRKESARNREIYLQSQTRVASKRKFNKARQDEMIRKIRDLWDERGLSSDEDAEDEWNSRVRGQILLYEERLYGMLKKLNFQTHPEDMNWVFWNGVIYCCTIYTTIGYGHISPSTSTGRALTIVYAIFGIPMFLIVLADFGKLFTRGIKFLWAFVRRLYYTGSCRKVRRTVHMQEMMKGVQLVYDWSTSFRRPSQMTDEEIVEMERHRQQQQQQQQQQQHPHHTSLSVDGNTPQQTPESPSTPDMSAFEIDDEFNLPISVAITILVLYIIIGAVIFNIFEDWTFFESFYFVFISMSTIGFGDFVPQDPLYMMLSIVYLIFGLALTSMCINVVQVKLADQFKQASQKIGLAIGVHVAEEEARSSPCHPSE</sequence>
<dbReference type="Proteomes" id="UP000479190">
    <property type="component" value="Unassembled WGS sequence"/>
</dbReference>
<keyword evidence="6 10" id="KW-0472">Membrane</keyword>
<evidence type="ECO:0000256" key="9">
    <source>
        <dbReference type="SAM" id="MobiDB-lite"/>
    </source>
</evidence>
<evidence type="ECO:0000256" key="4">
    <source>
        <dbReference type="ARBA" id="ARBA00022989"/>
    </source>
</evidence>
<feature type="transmembrane region" description="Helical" evidence="10">
    <location>
        <begin position="296"/>
        <end position="317"/>
    </location>
</feature>
<feature type="transmembrane region" description="Helical" evidence="10">
    <location>
        <begin position="263"/>
        <end position="284"/>
    </location>
</feature>
<keyword evidence="7 8" id="KW-0407">Ion channel</keyword>
<dbReference type="InterPro" id="IPR003280">
    <property type="entry name" value="2pore_dom_K_chnl"/>
</dbReference>
<dbReference type="GO" id="GO:0005886">
    <property type="term" value="C:plasma membrane"/>
    <property type="evidence" value="ECO:0007669"/>
    <property type="project" value="TreeGrafter"/>
</dbReference>
<evidence type="ECO:0000256" key="5">
    <source>
        <dbReference type="ARBA" id="ARBA00023065"/>
    </source>
</evidence>
<keyword evidence="2 8" id="KW-0813">Transport</keyword>
<dbReference type="PRINTS" id="PR01333">
    <property type="entry name" value="2POREKCHANEL"/>
</dbReference>
<feature type="region of interest" description="Disordered" evidence="9">
    <location>
        <begin position="376"/>
        <end position="417"/>
    </location>
</feature>
<keyword evidence="4 10" id="KW-1133">Transmembrane helix</keyword>
<keyword evidence="13" id="KW-1185">Reference proteome</keyword>
<dbReference type="EMBL" id="CADCXV010000868">
    <property type="protein sequence ID" value="CAB0037799.1"/>
    <property type="molecule type" value="Genomic_DNA"/>
</dbReference>
<organism evidence="12 13">
    <name type="scientific">Trichogramma brassicae</name>
    <dbReference type="NCBI Taxonomy" id="86971"/>
    <lineage>
        <taxon>Eukaryota</taxon>
        <taxon>Metazoa</taxon>
        <taxon>Ecdysozoa</taxon>
        <taxon>Arthropoda</taxon>
        <taxon>Hexapoda</taxon>
        <taxon>Insecta</taxon>
        <taxon>Pterygota</taxon>
        <taxon>Neoptera</taxon>
        <taxon>Endopterygota</taxon>
        <taxon>Hymenoptera</taxon>
        <taxon>Apocrita</taxon>
        <taxon>Proctotrupomorpha</taxon>
        <taxon>Chalcidoidea</taxon>
        <taxon>Trichogrammatidae</taxon>
        <taxon>Trichogramma</taxon>
    </lineage>
</organism>
<feature type="compositionally biased region" description="Low complexity" evidence="9">
    <location>
        <begin position="383"/>
        <end position="392"/>
    </location>
</feature>
<feature type="region of interest" description="Disordered" evidence="9">
    <location>
        <begin position="1"/>
        <end position="31"/>
    </location>
</feature>
<dbReference type="PANTHER" id="PTHR11003">
    <property type="entry name" value="POTASSIUM CHANNEL, SUBFAMILY K"/>
    <property type="match status" value="1"/>
</dbReference>
<feature type="compositionally biased region" description="Polar residues" evidence="9">
    <location>
        <begin position="1"/>
        <end position="18"/>
    </location>
</feature>
<dbReference type="InterPro" id="IPR013099">
    <property type="entry name" value="K_chnl_dom"/>
</dbReference>
<evidence type="ECO:0000256" key="7">
    <source>
        <dbReference type="ARBA" id="ARBA00023303"/>
    </source>
</evidence>
<accession>A0A6H5ILW8</accession>
<feature type="transmembrane region" description="Helical" evidence="10">
    <location>
        <begin position="483"/>
        <end position="505"/>
    </location>
</feature>
<evidence type="ECO:0000256" key="3">
    <source>
        <dbReference type="ARBA" id="ARBA00022692"/>
    </source>
</evidence>
<keyword evidence="5 8" id="KW-0406">Ion transport</keyword>
<proteinExistence type="inferred from homology"/>
<evidence type="ECO:0000256" key="8">
    <source>
        <dbReference type="RuleBase" id="RU003857"/>
    </source>
</evidence>
<dbReference type="Pfam" id="PF07885">
    <property type="entry name" value="Ion_trans_2"/>
    <property type="match status" value="2"/>
</dbReference>
<comment type="subcellular location">
    <subcellularLocation>
        <location evidence="1">Membrane</location>
        <topology evidence="1">Multi-pass membrane protein</topology>
    </subcellularLocation>
</comment>
<evidence type="ECO:0000313" key="12">
    <source>
        <dbReference type="EMBL" id="CAB0037799.1"/>
    </source>
</evidence>
<dbReference type="GO" id="GO:0030322">
    <property type="term" value="P:stabilization of membrane potential"/>
    <property type="evidence" value="ECO:0007669"/>
    <property type="project" value="TreeGrafter"/>
</dbReference>
<dbReference type="GO" id="GO:0022841">
    <property type="term" value="F:potassium ion leak channel activity"/>
    <property type="evidence" value="ECO:0007669"/>
    <property type="project" value="TreeGrafter"/>
</dbReference>
<reference evidence="12 13" key="1">
    <citation type="submission" date="2020-02" db="EMBL/GenBank/DDBJ databases">
        <authorList>
            <person name="Ferguson B K."/>
        </authorList>
    </citation>
    <scope>NUCLEOTIDE SEQUENCE [LARGE SCALE GENOMIC DNA]</scope>
</reference>
<dbReference type="GO" id="GO:0015271">
    <property type="term" value="F:outward rectifier potassium channel activity"/>
    <property type="evidence" value="ECO:0007669"/>
    <property type="project" value="TreeGrafter"/>
</dbReference>
<dbReference type="PANTHER" id="PTHR11003:SF335">
    <property type="entry name" value="POTASSIUM CHANNEL DOMAIN-CONTAINING PROTEIN"/>
    <property type="match status" value="1"/>
</dbReference>
<dbReference type="Gene3D" id="1.10.287.70">
    <property type="match status" value="1"/>
</dbReference>
<name>A0A6H5ILW8_9HYME</name>
<feature type="compositionally biased region" description="Low complexity" evidence="9">
    <location>
        <begin position="405"/>
        <end position="416"/>
    </location>
</feature>
<evidence type="ECO:0000256" key="10">
    <source>
        <dbReference type="SAM" id="Phobius"/>
    </source>
</evidence>
<evidence type="ECO:0000256" key="2">
    <source>
        <dbReference type="ARBA" id="ARBA00022448"/>
    </source>
</evidence>
<feature type="domain" description="Potassium channel" evidence="11">
    <location>
        <begin position="261"/>
        <end position="318"/>
    </location>
</feature>
<keyword evidence="3 8" id="KW-0812">Transmembrane</keyword>
<evidence type="ECO:0000313" key="13">
    <source>
        <dbReference type="Proteomes" id="UP000479190"/>
    </source>
</evidence>
<dbReference type="AlphaFoldDB" id="A0A6H5ILW8"/>
<evidence type="ECO:0000259" key="11">
    <source>
        <dbReference type="Pfam" id="PF07885"/>
    </source>
</evidence>
<evidence type="ECO:0000256" key="1">
    <source>
        <dbReference type="ARBA" id="ARBA00004141"/>
    </source>
</evidence>
<feature type="domain" description="Potassium channel" evidence="11">
    <location>
        <begin position="437"/>
        <end position="508"/>
    </location>
</feature>
<dbReference type="SUPFAM" id="SSF81324">
    <property type="entry name" value="Voltage-gated potassium channels"/>
    <property type="match status" value="2"/>
</dbReference>
<gene>
    <name evidence="12" type="ORF">TBRA_LOCUS9610</name>
</gene>
<dbReference type="OrthoDB" id="297496at2759"/>